<proteinExistence type="predicted"/>
<dbReference type="AlphaFoldDB" id="A0A9K3GUF0"/>
<evidence type="ECO:0000313" key="2">
    <source>
        <dbReference type="Proteomes" id="UP000215914"/>
    </source>
</evidence>
<dbReference type="EMBL" id="MNCJ02000332">
    <property type="protein sequence ID" value="KAF5754779.1"/>
    <property type="molecule type" value="Genomic_DNA"/>
</dbReference>
<dbReference type="Proteomes" id="UP000215914">
    <property type="component" value="Unassembled WGS sequence"/>
</dbReference>
<gene>
    <name evidence="1" type="ORF">HanXRQr2_Chr17g0795091</name>
</gene>
<evidence type="ECO:0000313" key="1">
    <source>
        <dbReference type="EMBL" id="KAF5754779.1"/>
    </source>
</evidence>
<accession>A0A9K3GUF0</accession>
<reference evidence="1" key="1">
    <citation type="journal article" date="2017" name="Nature">
        <title>The sunflower genome provides insights into oil metabolism, flowering and Asterid evolution.</title>
        <authorList>
            <person name="Badouin H."/>
            <person name="Gouzy J."/>
            <person name="Grassa C.J."/>
            <person name="Murat F."/>
            <person name="Staton S.E."/>
            <person name="Cottret L."/>
            <person name="Lelandais-Briere C."/>
            <person name="Owens G.L."/>
            <person name="Carrere S."/>
            <person name="Mayjonade B."/>
            <person name="Legrand L."/>
            <person name="Gill N."/>
            <person name="Kane N.C."/>
            <person name="Bowers J.E."/>
            <person name="Hubner S."/>
            <person name="Bellec A."/>
            <person name="Berard A."/>
            <person name="Berges H."/>
            <person name="Blanchet N."/>
            <person name="Boniface M.C."/>
            <person name="Brunel D."/>
            <person name="Catrice O."/>
            <person name="Chaidir N."/>
            <person name="Claudel C."/>
            <person name="Donnadieu C."/>
            <person name="Faraut T."/>
            <person name="Fievet G."/>
            <person name="Helmstetter N."/>
            <person name="King M."/>
            <person name="Knapp S.J."/>
            <person name="Lai Z."/>
            <person name="Le Paslier M.C."/>
            <person name="Lippi Y."/>
            <person name="Lorenzon L."/>
            <person name="Mandel J.R."/>
            <person name="Marage G."/>
            <person name="Marchand G."/>
            <person name="Marquand E."/>
            <person name="Bret-Mestries E."/>
            <person name="Morien E."/>
            <person name="Nambeesan S."/>
            <person name="Nguyen T."/>
            <person name="Pegot-Espagnet P."/>
            <person name="Pouilly N."/>
            <person name="Raftis F."/>
            <person name="Sallet E."/>
            <person name="Schiex T."/>
            <person name="Thomas J."/>
            <person name="Vandecasteele C."/>
            <person name="Vares D."/>
            <person name="Vear F."/>
            <person name="Vautrin S."/>
            <person name="Crespi M."/>
            <person name="Mangin B."/>
            <person name="Burke J.M."/>
            <person name="Salse J."/>
            <person name="Munos S."/>
            <person name="Vincourt P."/>
            <person name="Rieseberg L.H."/>
            <person name="Langlade N.B."/>
        </authorList>
    </citation>
    <scope>NUCLEOTIDE SEQUENCE</scope>
    <source>
        <tissue evidence="1">Leaves</tissue>
    </source>
</reference>
<reference evidence="1" key="2">
    <citation type="submission" date="2020-06" db="EMBL/GenBank/DDBJ databases">
        <title>Helianthus annuus Genome sequencing and assembly Release 2.</title>
        <authorList>
            <person name="Gouzy J."/>
            <person name="Langlade N."/>
            <person name="Munos S."/>
        </authorList>
    </citation>
    <scope>NUCLEOTIDE SEQUENCE</scope>
    <source>
        <tissue evidence="1">Leaves</tissue>
    </source>
</reference>
<name>A0A9K3GUF0_HELAN</name>
<comment type="caution">
    <text evidence="1">The sequence shown here is derived from an EMBL/GenBank/DDBJ whole genome shotgun (WGS) entry which is preliminary data.</text>
</comment>
<protein>
    <submittedName>
        <fullName evidence="1">Uncharacterized protein</fullName>
    </submittedName>
</protein>
<sequence>MERHNKRPKGGSHLSDVIVTGWERSGGVLGYGYGWHSRRLVDLCGYLYF</sequence>
<dbReference type="Gramene" id="mRNA:HanXRQr2_Chr17g0795091">
    <property type="protein sequence ID" value="mRNA:HanXRQr2_Chr17g0795091"/>
    <property type="gene ID" value="HanXRQr2_Chr17g0795091"/>
</dbReference>
<organism evidence="1 2">
    <name type="scientific">Helianthus annuus</name>
    <name type="common">Common sunflower</name>
    <dbReference type="NCBI Taxonomy" id="4232"/>
    <lineage>
        <taxon>Eukaryota</taxon>
        <taxon>Viridiplantae</taxon>
        <taxon>Streptophyta</taxon>
        <taxon>Embryophyta</taxon>
        <taxon>Tracheophyta</taxon>
        <taxon>Spermatophyta</taxon>
        <taxon>Magnoliopsida</taxon>
        <taxon>eudicotyledons</taxon>
        <taxon>Gunneridae</taxon>
        <taxon>Pentapetalae</taxon>
        <taxon>asterids</taxon>
        <taxon>campanulids</taxon>
        <taxon>Asterales</taxon>
        <taxon>Asteraceae</taxon>
        <taxon>Asteroideae</taxon>
        <taxon>Heliantheae alliance</taxon>
        <taxon>Heliantheae</taxon>
        <taxon>Helianthus</taxon>
    </lineage>
</organism>
<keyword evidence="2" id="KW-1185">Reference proteome</keyword>